<feature type="domain" description="C2H2-type" evidence="9">
    <location>
        <begin position="257"/>
        <end position="284"/>
    </location>
</feature>
<dbReference type="FunFam" id="3.30.160.60:FF:000145">
    <property type="entry name" value="Zinc finger protein 574"/>
    <property type="match status" value="1"/>
</dbReference>
<dbReference type="GO" id="GO:0005634">
    <property type="term" value="C:nucleus"/>
    <property type="evidence" value="ECO:0007669"/>
    <property type="project" value="UniProtKB-SubCell"/>
</dbReference>
<evidence type="ECO:0000256" key="7">
    <source>
        <dbReference type="PROSITE-ProRule" id="PRU00042"/>
    </source>
</evidence>
<evidence type="ECO:0000256" key="3">
    <source>
        <dbReference type="ARBA" id="ARBA00022737"/>
    </source>
</evidence>
<evidence type="ECO:0000256" key="6">
    <source>
        <dbReference type="ARBA" id="ARBA00023242"/>
    </source>
</evidence>
<keyword evidence="5" id="KW-0862">Zinc</keyword>
<dbReference type="PROSITE" id="PS50157">
    <property type="entry name" value="ZINC_FINGER_C2H2_2"/>
    <property type="match status" value="5"/>
</dbReference>
<evidence type="ECO:0000256" key="4">
    <source>
        <dbReference type="ARBA" id="ARBA00022771"/>
    </source>
</evidence>
<evidence type="ECO:0000313" key="10">
    <source>
        <dbReference type="Ensembl" id="ENSPKIP00000020341.1"/>
    </source>
</evidence>
<dbReference type="FunFam" id="3.30.160.60:FF:001498">
    <property type="entry name" value="Zinc finger protein 404"/>
    <property type="match status" value="2"/>
</dbReference>
<reference evidence="10" key="2">
    <citation type="submission" date="2025-09" db="UniProtKB">
        <authorList>
            <consortium name="Ensembl"/>
        </authorList>
    </citation>
    <scope>IDENTIFICATION</scope>
</reference>
<dbReference type="STRING" id="1676925.ENSPKIP00000020341"/>
<keyword evidence="2" id="KW-0479">Metal-binding</keyword>
<protein>
    <submittedName>
        <fullName evidence="10">Zinc finger protein 891-like</fullName>
    </submittedName>
</protein>
<feature type="domain" description="C2H2-type" evidence="9">
    <location>
        <begin position="229"/>
        <end position="256"/>
    </location>
</feature>
<dbReference type="PROSITE" id="PS00028">
    <property type="entry name" value="ZINC_FINGER_C2H2_1"/>
    <property type="match status" value="5"/>
</dbReference>
<feature type="domain" description="C2H2-type" evidence="9">
    <location>
        <begin position="313"/>
        <end position="340"/>
    </location>
</feature>
<dbReference type="Gene3D" id="3.30.160.60">
    <property type="entry name" value="Classic Zinc Finger"/>
    <property type="match status" value="5"/>
</dbReference>
<dbReference type="InterPro" id="IPR050331">
    <property type="entry name" value="Zinc_finger"/>
</dbReference>
<name>A0A3B3RRH7_9TELE</name>
<dbReference type="GeneTree" id="ENSGT01150000286939"/>
<feature type="domain" description="C2H2-type" evidence="9">
    <location>
        <begin position="341"/>
        <end position="365"/>
    </location>
</feature>
<proteinExistence type="predicted"/>
<dbReference type="FunFam" id="3.30.160.60:FF:000557">
    <property type="entry name" value="zinc finger and SCAN domain-containing protein 29"/>
    <property type="match status" value="1"/>
</dbReference>
<evidence type="ECO:0000256" key="8">
    <source>
        <dbReference type="SAM" id="MobiDB-lite"/>
    </source>
</evidence>
<comment type="subcellular location">
    <subcellularLocation>
        <location evidence="1">Nucleus</location>
    </subcellularLocation>
</comment>
<dbReference type="PANTHER" id="PTHR16515">
    <property type="entry name" value="PR DOMAIN ZINC FINGER PROTEIN"/>
    <property type="match status" value="1"/>
</dbReference>
<feature type="compositionally biased region" description="Basic and acidic residues" evidence="8">
    <location>
        <begin position="98"/>
        <end position="116"/>
    </location>
</feature>
<dbReference type="GO" id="GO:0008270">
    <property type="term" value="F:zinc ion binding"/>
    <property type="evidence" value="ECO:0007669"/>
    <property type="project" value="UniProtKB-KW"/>
</dbReference>
<keyword evidence="6" id="KW-0539">Nucleus</keyword>
<dbReference type="AlphaFoldDB" id="A0A3B3RRH7"/>
<feature type="region of interest" description="Disordered" evidence="8">
    <location>
        <begin position="78"/>
        <end position="118"/>
    </location>
</feature>
<dbReference type="SMART" id="SM00355">
    <property type="entry name" value="ZnF_C2H2"/>
    <property type="match status" value="5"/>
</dbReference>
<feature type="compositionally biased region" description="Polar residues" evidence="8">
    <location>
        <begin position="80"/>
        <end position="91"/>
    </location>
</feature>
<keyword evidence="3" id="KW-0677">Repeat</keyword>
<dbReference type="GO" id="GO:0010468">
    <property type="term" value="P:regulation of gene expression"/>
    <property type="evidence" value="ECO:0007669"/>
    <property type="project" value="TreeGrafter"/>
</dbReference>
<dbReference type="InterPro" id="IPR013087">
    <property type="entry name" value="Znf_C2H2_type"/>
</dbReference>
<evidence type="ECO:0000259" key="9">
    <source>
        <dbReference type="PROSITE" id="PS50157"/>
    </source>
</evidence>
<dbReference type="InterPro" id="IPR036236">
    <property type="entry name" value="Znf_C2H2_sf"/>
</dbReference>
<evidence type="ECO:0000256" key="2">
    <source>
        <dbReference type="ARBA" id="ARBA00022723"/>
    </source>
</evidence>
<reference evidence="10" key="1">
    <citation type="submission" date="2025-08" db="UniProtKB">
        <authorList>
            <consortium name="Ensembl"/>
        </authorList>
    </citation>
    <scope>IDENTIFICATION</scope>
</reference>
<accession>A0A3B3RRH7</accession>
<dbReference type="Proteomes" id="UP000261540">
    <property type="component" value="Unplaced"/>
</dbReference>
<dbReference type="Pfam" id="PF00096">
    <property type="entry name" value="zf-C2H2"/>
    <property type="match status" value="5"/>
</dbReference>
<evidence type="ECO:0000256" key="5">
    <source>
        <dbReference type="ARBA" id="ARBA00022833"/>
    </source>
</evidence>
<sequence length="365" mass="41313">MTRLQNLNAYLTERLMVAAREILEVVGNTISEYQKETARTIKENEELRRRLREIGVQANLEFLDDAHHVAPLVSIGAAPQGQQPHEQQCNSGLEEEREPQQTDIKQEFPEQHESKPEQGVVDLNKQASALTCTENPSELRILQTSLPFEENNEEVGCLPHMLPDQIKSEPDELDYSIQKQSIASQPLNRVNNNSNTAESKNCAERNWMDHGGVMPEPNDQDSSREVSIVSCLRCGRTFSKLSDLKLHLLVHESERQYTCATCGESFKKQAQLKLHEGTHSGKEKNCCSVCGKSFAYLGKLKAHLRIHTGEKPFGCTVCGKRFTQSGHMKEHLRVHTGEKPFGCPYCGKRFIQSSQFKRHLAIHTR</sequence>
<dbReference type="PANTHER" id="PTHR16515:SF49">
    <property type="entry name" value="GASTRULA ZINC FINGER PROTEIN XLCGF49.1-LIKE-RELATED"/>
    <property type="match status" value="1"/>
</dbReference>
<evidence type="ECO:0000256" key="1">
    <source>
        <dbReference type="ARBA" id="ARBA00004123"/>
    </source>
</evidence>
<keyword evidence="11" id="KW-1185">Reference proteome</keyword>
<dbReference type="Ensembl" id="ENSPKIT00000000959.1">
    <property type="protein sequence ID" value="ENSPKIP00000020341.1"/>
    <property type="gene ID" value="ENSPKIG00000005164.1"/>
</dbReference>
<dbReference type="SUPFAM" id="SSF57667">
    <property type="entry name" value="beta-beta-alpha zinc fingers"/>
    <property type="match status" value="3"/>
</dbReference>
<organism evidence="10 11">
    <name type="scientific">Paramormyrops kingsleyae</name>
    <dbReference type="NCBI Taxonomy" id="1676925"/>
    <lineage>
        <taxon>Eukaryota</taxon>
        <taxon>Metazoa</taxon>
        <taxon>Chordata</taxon>
        <taxon>Craniata</taxon>
        <taxon>Vertebrata</taxon>
        <taxon>Euteleostomi</taxon>
        <taxon>Actinopterygii</taxon>
        <taxon>Neopterygii</taxon>
        <taxon>Teleostei</taxon>
        <taxon>Osteoglossocephala</taxon>
        <taxon>Osteoglossomorpha</taxon>
        <taxon>Osteoglossiformes</taxon>
        <taxon>Mormyridae</taxon>
        <taxon>Paramormyrops</taxon>
    </lineage>
</organism>
<dbReference type="OrthoDB" id="427030at2759"/>
<evidence type="ECO:0000313" key="11">
    <source>
        <dbReference type="Proteomes" id="UP000261540"/>
    </source>
</evidence>
<keyword evidence="4 7" id="KW-0863">Zinc-finger</keyword>
<feature type="domain" description="C2H2-type" evidence="9">
    <location>
        <begin position="285"/>
        <end position="312"/>
    </location>
</feature>
<dbReference type="KEGG" id="pki:111854423"/>